<feature type="compositionally biased region" description="Basic residues" evidence="1">
    <location>
        <begin position="380"/>
        <end position="392"/>
    </location>
</feature>
<accession>A0A812NQX7</accession>
<sequence length="548" mass="60928">MAKSLYELWEKKKVIRRRLKNTKSFVRFPKKQEDDEKEDGLKENPTSTAAMEMNIPALTAMFSFYKVTSGKQVTQLYEESGCIPHLGARQYYLDAWDLRRLCSFALRRQKDAEQREQTPRAAGVRRLFQLIKELRSTNGDDNDDEGEEESDLEHEKEEEEKEQESPAVASESAAPAKKVAGVGLSDEEGEPEKDSQLPHPLQRCRSKTSLASLPSAAVLGGASKEALEMPASYAGPGILTTNKEDELADLMNQISLYEDGEQKDVATAHHDAMLLLMGSPERRAKEPTGDEPPPTCKRQLFGDADPAWKHPPDQADTLVMGPPTDETDSLMGNADKPTSVVDVFSSPEKMCKEPGSSKGDGDAPLAPLVSLSAQNDLRRSLRASIRRTRRSRSTRELLQKANKKGKNKGKSRKACEKDEGTDKPTCSNSKTAGSKKRKHLPKETEEPSLCQRQRRRQRQRRHRRQRLGRRRRARQQVWRRSCSLIAIALATVSVASLCWDVPAAAGACLAVAPAFDRPSRARGGTVSLARGQIDVWGRGSATKTVFVQ</sequence>
<dbReference type="Proteomes" id="UP000604046">
    <property type="component" value="Unassembled WGS sequence"/>
</dbReference>
<feature type="compositionally biased region" description="Basic residues" evidence="1">
    <location>
        <begin position="452"/>
        <end position="473"/>
    </location>
</feature>
<feature type="region of interest" description="Disordered" evidence="1">
    <location>
        <begin position="133"/>
        <end position="200"/>
    </location>
</feature>
<protein>
    <submittedName>
        <fullName evidence="2">Uncharacterized protein</fullName>
    </submittedName>
</protein>
<comment type="caution">
    <text evidence="2">The sequence shown here is derived from an EMBL/GenBank/DDBJ whole genome shotgun (WGS) entry which is preliminary data.</text>
</comment>
<keyword evidence="3" id="KW-1185">Reference proteome</keyword>
<evidence type="ECO:0000313" key="2">
    <source>
        <dbReference type="EMBL" id="CAE7318661.1"/>
    </source>
</evidence>
<proteinExistence type="predicted"/>
<feature type="compositionally biased region" description="Basic and acidic residues" evidence="1">
    <location>
        <begin position="413"/>
        <end position="422"/>
    </location>
</feature>
<dbReference type="AlphaFoldDB" id="A0A812NQX7"/>
<evidence type="ECO:0000256" key="1">
    <source>
        <dbReference type="SAM" id="MobiDB-lite"/>
    </source>
</evidence>
<dbReference type="OrthoDB" id="443579at2759"/>
<feature type="compositionally biased region" description="Low complexity" evidence="1">
    <location>
        <begin position="165"/>
        <end position="180"/>
    </location>
</feature>
<organism evidence="2 3">
    <name type="scientific">Symbiodinium natans</name>
    <dbReference type="NCBI Taxonomy" id="878477"/>
    <lineage>
        <taxon>Eukaryota</taxon>
        <taxon>Sar</taxon>
        <taxon>Alveolata</taxon>
        <taxon>Dinophyceae</taxon>
        <taxon>Suessiales</taxon>
        <taxon>Symbiodiniaceae</taxon>
        <taxon>Symbiodinium</taxon>
    </lineage>
</organism>
<dbReference type="EMBL" id="CAJNDS010002088">
    <property type="protein sequence ID" value="CAE7318661.1"/>
    <property type="molecule type" value="Genomic_DNA"/>
</dbReference>
<feature type="region of interest" description="Disordered" evidence="1">
    <location>
        <begin position="282"/>
        <end position="473"/>
    </location>
</feature>
<gene>
    <name evidence="2" type="ORF">SNAT2548_LOCUS16705</name>
</gene>
<feature type="compositionally biased region" description="Basic residues" evidence="1">
    <location>
        <begin position="401"/>
        <end position="412"/>
    </location>
</feature>
<name>A0A812NQX7_9DINO</name>
<reference evidence="2" key="1">
    <citation type="submission" date="2021-02" db="EMBL/GenBank/DDBJ databases">
        <authorList>
            <person name="Dougan E. K."/>
            <person name="Rhodes N."/>
            <person name="Thang M."/>
            <person name="Chan C."/>
        </authorList>
    </citation>
    <scope>NUCLEOTIDE SEQUENCE</scope>
</reference>
<evidence type="ECO:0000313" key="3">
    <source>
        <dbReference type="Proteomes" id="UP000604046"/>
    </source>
</evidence>
<feature type="compositionally biased region" description="Acidic residues" evidence="1">
    <location>
        <begin position="140"/>
        <end position="162"/>
    </location>
</feature>